<evidence type="ECO:0000256" key="9">
    <source>
        <dbReference type="ARBA" id="ARBA00048679"/>
    </source>
</evidence>
<evidence type="ECO:0000313" key="14">
    <source>
        <dbReference type="EMBL" id="KIJ45190.1"/>
    </source>
</evidence>
<dbReference type="Proteomes" id="UP000054279">
    <property type="component" value="Unassembled WGS sequence"/>
</dbReference>
<evidence type="ECO:0000256" key="3">
    <source>
        <dbReference type="ARBA" id="ARBA00022553"/>
    </source>
</evidence>
<sequence length="571" mass="64922">MIVTRSHAEYTPPASPRKGVQQSKIPVPGYAYDPDIHMNTAKTMKDIKMQTTRNALSAGLPIASDNTLNDIRMETARGGTTVKAGLKLWELDIVESAEVKRKATVAQLYFLDYYFQMLGYVAARKDRKTRFDKDTAKRNLSPVEYAKELKSYNGRERVLLRKRRTKLRVDQFHIIAQVGQGGYGEVFLARKQDSGEVCALKKMRKRTLFKMDEVRHVLVERDILTATKTPWLVSLLYAFQDAEHVYLAMEYVPGGDFRTLLNNSGVLKEEHARFYITEMFAGVNELHQLGYIHRDLKPENFLVDGTGHVKLTDFGLATGALNPKRIESLKIRLDKVKDNEPIHRSTIERRSLYRSLRHADPRYADSIVGSPDYMAPEVLRGKPYTYSVDYWSLGCILFEFLAGFPPFSGGTPEETWTNLKSWSKVLRRPEYDKPEDLIFNLTDVAWDAITRLIAHSTIRYASMSQVKAHPFFAGVSWDSLREREAPFVPALDSEIDTGYYDDFTSLEDMAKYAEVQEKQRNVERVKEKEDTFGRGVWVGFTFGKNNAAGQAAAKLAAQQGDDDSGALATIF</sequence>
<keyword evidence="4" id="KW-0808">Transferase</keyword>
<dbReference type="PROSITE" id="PS50011">
    <property type="entry name" value="PROTEIN_KINASE_DOM"/>
    <property type="match status" value="1"/>
</dbReference>
<dbReference type="FunFam" id="3.30.200.20:FF:000109">
    <property type="entry name" value="Non-specific serine/threonine protein kinase"/>
    <property type="match status" value="1"/>
</dbReference>
<dbReference type="AlphaFoldDB" id="A0A0C9W135"/>
<evidence type="ECO:0000259" key="13">
    <source>
        <dbReference type="PROSITE" id="PS51285"/>
    </source>
</evidence>
<dbReference type="PANTHER" id="PTHR24356:SF417">
    <property type="entry name" value="CELL CYCLE PROTEIN KINASE DBF2-RELATED"/>
    <property type="match status" value="1"/>
</dbReference>
<evidence type="ECO:0000256" key="8">
    <source>
        <dbReference type="ARBA" id="ARBA00047899"/>
    </source>
</evidence>
<dbReference type="SUPFAM" id="SSF56112">
    <property type="entry name" value="Protein kinase-like (PK-like)"/>
    <property type="match status" value="1"/>
</dbReference>
<reference evidence="14 15" key="1">
    <citation type="submission" date="2014-06" db="EMBL/GenBank/DDBJ databases">
        <title>Evolutionary Origins and Diversification of the Mycorrhizal Mutualists.</title>
        <authorList>
            <consortium name="DOE Joint Genome Institute"/>
            <consortium name="Mycorrhizal Genomics Consortium"/>
            <person name="Kohler A."/>
            <person name="Kuo A."/>
            <person name="Nagy L.G."/>
            <person name="Floudas D."/>
            <person name="Copeland A."/>
            <person name="Barry K.W."/>
            <person name="Cichocki N."/>
            <person name="Veneault-Fourrey C."/>
            <person name="LaButti K."/>
            <person name="Lindquist E.A."/>
            <person name="Lipzen A."/>
            <person name="Lundell T."/>
            <person name="Morin E."/>
            <person name="Murat C."/>
            <person name="Riley R."/>
            <person name="Ohm R."/>
            <person name="Sun H."/>
            <person name="Tunlid A."/>
            <person name="Henrissat B."/>
            <person name="Grigoriev I.V."/>
            <person name="Hibbett D.S."/>
            <person name="Martin F."/>
        </authorList>
    </citation>
    <scope>NUCLEOTIDE SEQUENCE [LARGE SCALE GENOMIC DNA]</scope>
    <source>
        <strain evidence="14 15">SS14</strain>
    </source>
</reference>
<evidence type="ECO:0000256" key="7">
    <source>
        <dbReference type="ARBA" id="ARBA00022840"/>
    </source>
</evidence>
<dbReference type="Pfam" id="PF00069">
    <property type="entry name" value="Pkinase"/>
    <property type="match status" value="2"/>
</dbReference>
<dbReference type="InterPro" id="IPR000961">
    <property type="entry name" value="AGC-kinase_C"/>
</dbReference>
<dbReference type="InterPro" id="IPR017441">
    <property type="entry name" value="Protein_kinase_ATP_BS"/>
</dbReference>
<evidence type="ECO:0000256" key="4">
    <source>
        <dbReference type="ARBA" id="ARBA00022679"/>
    </source>
</evidence>
<dbReference type="PANTHER" id="PTHR24356">
    <property type="entry name" value="SERINE/THREONINE-PROTEIN KINASE"/>
    <property type="match status" value="1"/>
</dbReference>
<dbReference type="InterPro" id="IPR011009">
    <property type="entry name" value="Kinase-like_dom_sf"/>
</dbReference>
<evidence type="ECO:0000256" key="2">
    <source>
        <dbReference type="ARBA" id="ARBA00022527"/>
    </source>
</evidence>
<keyword evidence="3" id="KW-0597">Phosphoprotein</keyword>
<keyword evidence="2" id="KW-0723">Serine/threonine-protein kinase</keyword>
<dbReference type="GO" id="GO:0035556">
    <property type="term" value="P:intracellular signal transduction"/>
    <property type="evidence" value="ECO:0007669"/>
    <property type="project" value="TreeGrafter"/>
</dbReference>
<dbReference type="OrthoDB" id="18472at2759"/>
<dbReference type="PROSITE" id="PS51285">
    <property type="entry name" value="AGC_KINASE_CTER"/>
    <property type="match status" value="1"/>
</dbReference>
<organism evidence="14 15">
    <name type="scientific">Sphaerobolus stellatus (strain SS14)</name>
    <dbReference type="NCBI Taxonomy" id="990650"/>
    <lineage>
        <taxon>Eukaryota</taxon>
        <taxon>Fungi</taxon>
        <taxon>Dikarya</taxon>
        <taxon>Basidiomycota</taxon>
        <taxon>Agaricomycotina</taxon>
        <taxon>Agaricomycetes</taxon>
        <taxon>Phallomycetidae</taxon>
        <taxon>Geastrales</taxon>
        <taxon>Sphaerobolaceae</taxon>
        <taxon>Sphaerobolus</taxon>
    </lineage>
</organism>
<keyword evidence="6" id="KW-0418">Kinase</keyword>
<evidence type="ECO:0000256" key="6">
    <source>
        <dbReference type="ARBA" id="ARBA00022777"/>
    </source>
</evidence>
<gene>
    <name evidence="14" type="ORF">M422DRAFT_30038</name>
</gene>
<dbReference type="GO" id="GO:0004674">
    <property type="term" value="F:protein serine/threonine kinase activity"/>
    <property type="evidence" value="ECO:0007669"/>
    <property type="project" value="UniProtKB-KW"/>
</dbReference>
<dbReference type="EC" id="2.7.11.1" evidence="1"/>
<comment type="catalytic activity">
    <reaction evidence="9">
        <text>L-seryl-[protein] + ATP = O-phospho-L-seryl-[protein] + ADP + H(+)</text>
        <dbReference type="Rhea" id="RHEA:17989"/>
        <dbReference type="Rhea" id="RHEA-COMP:9863"/>
        <dbReference type="Rhea" id="RHEA-COMP:11604"/>
        <dbReference type="ChEBI" id="CHEBI:15378"/>
        <dbReference type="ChEBI" id="CHEBI:29999"/>
        <dbReference type="ChEBI" id="CHEBI:30616"/>
        <dbReference type="ChEBI" id="CHEBI:83421"/>
        <dbReference type="ChEBI" id="CHEBI:456216"/>
        <dbReference type="EC" id="2.7.11.1"/>
    </reaction>
</comment>
<feature type="domain" description="AGC-kinase C-terminal" evidence="13">
    <location>
        <begin position="473"/>
        <end position="552"/>
    </location>
</feature>
<dbReference type="CDD" id="cd05600">
    <property type="entry name" value="STKc_Sid2p_like"/>
    <property type="match status" value="1"/>
</dbReference>
<evidence type="ECO:0000256" key="5">
    <source>
        <dbReference type="ARBA" id="ARBA00022741"/>
    </source>
</evidence>
<keyword evidence="5 10" id="KW-0547">Nucleotide-binding</keyword>
<evidence type="ECO:0000313" key="15">
    <source>
        <dbReference type="Proteomes" id="UP000054279"/>
    </source>
</evidence>
<dbReference type="GO" id="GO:0005524">
    <property type="term" value="F:ATP binding"/>
    <property type="evidence" value="ECO:0007669"/>
    <property type="project" value="UniProtKB-UniRule"/>
</dbReference>
<dbReference type="FunFam" id="1.10.510.10:FF:000319">
    <property type="entry name" value="Non-specific serine/threonine protein kinase"/>
    <property type="match status" value="1"/>
</dbReference>
<feature type="region of interest" description="Disordered" evidence="11">
    <location>
        <begin position="1"/>
        <end position="23"/>
    </location>
</feature>
<protein>
    <recommendedName>
        <fullName evidence="1">non-specific serine/threonine protein kinase</fullName>
        <ecNumber evidence="1">2.7.11.1</ecNumber>
    </recommendedName>
</protein>
<feature type="domain" description="Protein kinase" evidence="12">
    <location>
        <begin position="172"/>
        <end position="472"/>
    </location>
</feature>
<dbReference type="InterPro" id="IPR050236">
    <property type="entry name" value="Ser_Thr_kinase_AGC"/>
</dbReference>
<feature type="binding site" evidence="10">
    <location>
        <position position="201"/>
    </location>
    <ligand>
        <name>ATP</name>
        <dbReference type="ChEBI" id="CHEBI:30616"/>
    </ligand>
</feature>
<keyword evidence="7 10" id="KW-0067">ATP-binding</keyword>
<comment type="catalytic activity">
    <reaction evidence="8">
        <text>L-threonyl-[protein] + ATP = O-phospho-L-threonyl-[protein] + ADP + H(+)</text>
        <dbReference type="Rhea" id="RHEA:46608"/>
        <dbReference type="Rhea" id="RHEA-COMP:11060"/>
        <dbReference type="Rhea" id="RHEA-COMP:11605"/>
        <dbReference type="ChEBI" id="CHEBI:15378"/>
        <dbReference type="ChEBI" id="CHEBI:30013"/>
        <dbReference type="ChEBI" id="CHEBI:30616"/>
        <dbReference type="ChEBI" id="CHEBI:61977"/>
        <dbReference type="ChEBI" id="CHEBI:456216"/>
        <dbReference type="EC" id="2.7.11.1"/>
    </reaction>
</comment>
<dbReference type="PROSITE" id="PS00107">
    <property type="entry name" value="PROTEIN_KINASE_ATP"/>
    <property type="match status" value="1"/>
</dbReference>
<dbReference type="Gene3D" id="3.30.200.20">
    <property type="entry name" value="Phosphorylase Kinase, domain 1"/>
    <property type="match status" value="1"/>
</dbReference>
<evidence type="ECO:0000256" key="10">
    <source>
        <dbReference type="PROSITE-ProRule" id="PRU10141"/>
    </source>
</evidence>
<keyword evidence="15" id="KW-1185">Reference proteome</keyword>
<dbReference type="InterPro" id="IPR008271">
    <property type="entry name" value="Ser/Thr_kinase_AS"/>
</dbReference>
<dbReference type="SMART" id="SM00220">
    <property type="entry name" value="S_TKc"/>
    <property type="match status" value="1"/>
</dbReference>
<dbReference type="SMART" id="SM00133">
    <property type="entry name" value="S_TK_X"/>
    <property type="match status" value="1"/>
</dbReference>
<proteinExistence type="predicted"/>
<evidence type="ECO:0000256" key="1">
    <source>
        <dbReference type="ARBA" id="ARBA00012513"/>
    </source>
</evidence>
<dbReference type="HOGENOM" id="CLU_000288_67_4_1"/>
<dbReference type="InterPro" id="IPR000719">
    <property type="entry name" value="Prot_kinase_dom"/>
</dbReference>
<accession>A0A0C9W135</accession>
<dbReference type="EMBL" id="KN837113">
    <property type="protein sequence ID" value="KIJ45190.1"/>
    <property type="molecule type" value="Genomic_DNA"/>
</dbReference>
<dbReference type="FunFam" id="1.10.510.10:FF:000141">
    <property type="entry name" value="Non-specific serine/threonine protein kinase"/>
    <property type="match status" value="1"/>
</dbReference>
<dbReference type="PROSITE" id="PS00108">
    <property type="entry name" value="PROTEIN_KINASE_ST"/>
    <property type="match status" value="1"/>
</dbReference>
<dbReference type="GO" id="GO:0005816">
    <property type="term" value="C:spindle pole body"/>
    <property type="evidence" value="ECO:0007669"/>
    <property type="project" value="UniProtKB-ARBA"/>
</dbReference>
<evidence type="ECO:0000256" key="11">
    <source>
        <dbReference type="SAM" id="MobiDB-lite"/>
    </source>
</evidence>
<dbReference type="CDD" id="cd21776">
    <property type="entry name" value="MobB_Sid2p-like"/>
    <property type="match status" value="1"/>
</dbReference>
<name>A0A0C9W135_SPHS4</name>
<dbReference type="Gene3D" id="1.10.510.10">
    <property type="entry name" value="Transferase(Phosphotransferase) domain 1"/>
    <property type="match status" value="1"/>
</dbReference>
<evidence type="ECO:0000259" key="12">
    <source>
        <dbReference type="PROSITE" id="PS50011"/>
    </source>
</evidence>